<dbReference type="RefSeq" id="XP_018129123.1">
    <property type="nucleotide sequence ID" value="XM_018276005.2"/>
</dbReference>
<keyword evidence="5 9" id="KW-0450">Lipoyl</keyword>
<evidence type="ECO:0000256" key="8">
    <source>
        <dbReference type="ARBA" id="ARBA00023315"/>
    </source>
</evidence>
<dbReference type="Proteomes" id="UP000091956">
    <property type="component" value="Unassembled WGS sequence"/>
</dbReference>
<dbReference type="EMBL" id="KV460236">
    <property type="protein sequence ID" value="OBT95390.1"/>
    <property type="molecule type" value="Genomic_DNA"/>
</dbReference>
<dbReference type="Pfam" id="PF02817">
    <property type="entry name" value="E3_binding"/>
    <property type="match status" value="1"/>
</dbReference>
<dbReference type="GO" id="GO:0016407">
    <property type="term" value="F:acetyltransferase activity"/>
    <property type="evidence" value="ECO:0007669"/>
    <property type="project" value="TreeGrafter"/>
</dbReference>
<dbReference type="PANTHER" id="PTHR43178:SF5">
    <property type="entry name" value="LIPOAMIDE ACYLTRANSFERASE COMPONENT OF BRANCHED-CHAIN ALPHA-KETO ACID DEHYDROGENASE COMPLEX, MITOCHONDRIAL"/>
    <property type="match status" value="1"/>
</dbReference>
<name>A0A1B8GHS4_9PEZI</name>
<evidence type="ECO:0000256" key="3">
    <source>
        <dbReference type="ARBA" id="ARBA00007317"/>
    </source>
</evidence>
<keyword evidence="8 9" id="KW-0012">Acyltransferase</keyword>
<dbReference type="GO" id="GO:0045333">
    <property type="term" value="P:cellular respiration"/>
    <property type="evidence" value="ECO:0007669"/>
    <property type="project" value="UniProtKB-ARBA"/>
</dbReference>
<dbReference type="GO" id="GO:0031405">
    <property type="term" value="F:lipoic acid binding"/>
    <property type="evidence" value="ECO:0007669"/>
    <property type="project" value="TreeGrafter"/>
</dbReference>
<sequence>MPVRIPSISAAPLSRALLNPARQRGLRRHPTRLFTATARAAVVKPFLLADIGEGIRECEIIQWFVEPGARVEEFDKICEVQSDKASVEIPSRFSGVIKKLHYDTGEMAKVGKALVDIDVPEEVAEAVEQAGAAPLGGEVGAESVRSEGLASTIKPDTSSAPPQETKPESEKPVVAKGKHATLATPAVRHLTKELKVDISDVNGSGRDGRVTKDDVYQFAKARDAGQAAPAPQAAGAAQLARPAPDHGPQQETPTQLTNMQAQMFKAMTASLKIPHFLYADEIDVSSLFHLRHRLNKSLAKSPPADAQVTKLSILPFLIKAMSLAIGRYPILNARVDVGADSKPSLVMRAQHNIGIAMDTPQGLLVPVIKNANALSILSIASELARLQALAKAGKLTTADLTGGTVTLSNIGNIGGTYVAPVIVEKEVAILGIGKRRTIPAFGESGEVVRKEVMNFSWSADHRVVDGATMAKAAEVVRGFVEEPDMMLVHLQ</sequence>
<dbReference type="Gene3D" id="3.30.559.10">
    <property type="entry name" value="Chloramphenicol acetyltransferase-like domain"/>
    <property type="match status" value="1"/>
</dbReference>
<dbReference type="EC" id="2.3.1.-" evidence="9"/>
<keyword evidence="14" id="KW-1185">Reference proteome</keyword>
<comment type="subcellular location">
    <subcellularLocation>
        <location evidence="2">Mitochondrion matrix</location>
    </subcellularLocation>
</comment>
<feature type="region of interest" description="Disordered" evidence="10">
    <location>
        <begin position="134"/>
        <end position="186"/>
    </location>
</feature>
<dbReference type="InterPro" id="IPR011053">
    <property type="entry name" value="Single_hybrid_motif"/>
</dbReference>
<evidence type="ECO:0000256" key="10">
    <source>
        <dbReference type="SAM" id="MobiDB-lite"/>
    </source>
</evidence>
<dbReference type="InterPro" id="IPR036625">
    <property type="entry name" value="E3-bd_dom_sf"/>
</dbReference>
<evidence type="ECO:0000256" key="4">
    <source>
        <dbReference type="ARBA" id="ARBA00022679"/>
    </source>
</evidence>
<dbReference type="InterPro" id="IPR050743">
    <property type="entry name" value="2-oxoacid_DH_E2_comp"/>
</dbReference>
<evidence type="ECO:0000256" key="7">
    <source>
        <dbReference type="ARBA" id="ARBA00023128"/>
    </source>
</evidence>
<dbReference type="PROSITE" id="PS51826">
    <property type="entry name" value="PSBD"/>
    <property type="match status" value="1"/>
</dbReference>
<keyword evidence="7" id="KW-0496">Mitochondrion</keyword>
<dbReference type="SUPFAM" id="SSF52777">
    <property type="entry name" value="CoA-dependent acyltransferases"/>
    <property type="match status" value="1"/>
</dbReference>
<evidence type="ECO:0000259" key="12">
    <source>
        <dbReference type="PROSITE" id="PS51826"/>
    </source>
</evidence>
<dbReference type="Pfam" id="PF00364">
    <property type="entry name" value="Biotin_lipoyl"/>
    <property type="match status" value="1"/>
</dbReference>
<dbReference type="PROSITE" id="PS00189">
    <property type="entry name" value="LIPOYL"/>
    <property type="match status" value="1"/>
</dbReference>
<evidence type="ECO:0000256" key="2">
    <source>
        <dbReference type="ARBA" id="ARBA00004305"/>
    </source>
</evidence>
<evidence type="ECO:0000313" key="14">
    <source>
        <dbReference type="Proteomes" id="UP000091956"/>
    </source>
</evidence>
<comment type="cofactor">
    <cofactor evidence="1 9">
        <name>(R)-lipoate</name>
        <dbReference type="ChEBI" id="CHEBI:83088"/>
    </cofactor>
</comment>
<dbReference type="STRING" id="342668.A0A1B8GHS4"/>
<dbReference type="GeneID" id="28839948"/>
<evidence type="ECO:0000256" key="1">
    <source>
        <dbReference type="ARBA" id="ARBA00001938"/>
    </source>
</evidence>
<organism evidence="13 14">
    <name type="scientific">Pseudogymnoascus verrucosus</name>
    <dbReference type="NCBI Taxonomy" id="342668"/>
    <lineage>
        <taxon>Eukaryota</taxon>
        <taxon>Fungi</taxon>
        <taxon>Dikarya</taxon>
        <taxon>Ascomycota</taxon>
        <taxon>Pezizomycotina</taxon>
        <taxon>Leotiomycetes</taxon>
        <taxon>Thelebolales</taxon>
        <taxon>Thelebolaceae</taxon>
        <taxon>Pseudogymnoascus</taxon>
    </lineage>
</organism>
<accession>A0A1B8GHS4</accession>
<dbReference type="CDD" id="cd06849">
    <property type="entry name" value="lipoyl_domain"/>
    <property type="match status" value="1"/>
</dbReference>
<dbReference type="InterPro" id="IPR023213">
    <property type="entry name" value="CAT-like_dom_sf"/>
</dbReference>
<keyword evidence="4 9" id="KW-0808">Transferase</keyword>
<dbReference type="SUPFAM" id="SSF47005">
    <property type="entry name" value="Peripheral subunit-binding domain of 2-oxo acid dehydrogenase complex"/>
    <property type="match status" value="1"/>
</dbReference>
<dbReference type="SUPFAM" id="SSF51230">
    <property type="entry name" value="Single hybrid motif"/>
    <property type="match status" value="1"/>
</dbReference>
<dbReference type="Pfam" id="PF00198">
    <property type="entry name" value="2-oxoacid_dh"/>
    <property type="match status" value="1"/>
</dbReference>
<dbReference type="FunFam" id="2.40.50.100:FF:000013">
    <property type="entry name" value="Dihydrolipoamide acetyltransferase component of pyruvate dehydrogenase complex"/>
    <property type="match status" value="1"/>
</dbReference>
<dbReference type="FunFam" id="3.30.559.10:FF:000007">
    <property type="entry name" value="Dihydrolipoamide acetyltransferase component of pyruvate dehydrogenase complex"/>
    <property type="match status" value="1"/>
</dbReference>
<reference evidence="13 14" key="1">
    <citation type="submission" date="2016-03" db="EMBL/GenBank/DDBJ databases">
        <title>Comparative genomics of Pseudogymnoascus destructans, the fungus causing white-nose syndrome of bats.</title>
        <authorList>
            <person name="Palmer J.M."/>
            <person name="Drees K.P."/>
            <person name="Foster J.T."/>
            <person name="Lindner D.L."/>
        </authorList>
    </citation>
    <scope>NUCLEOTIDE SEQUENCE [LARGE SCALE GENOMIC DNA]</scope>
    <source>
        <strain evidence="13 14">UAMH 10579</strain>
    </source>
</reference>
<protein>
    <recommendedName>
        <fullName evidence="9">Dihydrolipoamide acetyltransferase component of pyruvate dehydrogenase complex</fullName>
        <ecNumber evidence="9">2.3.1.-</ecNumber>
    </recommendedName>
</protein>
<gene>
    <name evidence="13" type="ORF">VE01_06562</name>
</gene>
<evidence type="ECO:0000256" key="5">
    <source>
        <dbReference type="ARBA" id="ARBA00022823"/>
    </source>
</evidence>
<feature type="domain" description="Peripheral subunit-binding (PSBD)" evidence="12">
    <location>
        <begin position="182"/>
        <end position="219"/>
    </location>
</feature>
<evidence type="ECO:0000313" key="13">
    <source>
        <dbReference type="EMBL" id="OBT95390.1"/>
    </source>
</evidence>
<keyword evidence="6" id="KW-0809">Transit peptide</keyword>
<feature type="region of interest" description="Disordered" evidence="10">
    <location>
        <begin position="222"/>
        <end position="253"/>
    </location>
</feature>
<dbReference type="InterPro" id="IPR001078">
    <property type="entry name" value="2-oxoacid_DH_actylTfrase"/>
</dbReference>
<evidence type="ECO:0000259" key="11">
    <source>
        <dbReference type="PROSITE" id="PS50968"/>
    </source>
</evidence>
<dbReference type="GO" id="GO:0005759">
    <property type="term" value="C:mitochondrial matrix"/>
    <property type="evidence" value="ECO:0007669"/>
    <property type="project" value="UniProtKB-SubCell"/>
</dbReference>
<proteinExistence type="inferred from homology"/>
<dbReference type="InterPro" id="IPR003016">
    <property type="entry name" value="2-oxoA_DH_lipoyl-BS"/>
</dbReference>
<dbReference type="Gene3D" id="2.40.50.100">
    <property type="match status" value="1"/>
</dbReference>
<evidence type="ECO:0000256" key="6">
    <source>
        <dbReference type="ARBA" id="ARBA00022946"/>
    </source>
</evidence>
<dbReference type="InterPro" id="IPR004167">
    <property type="entry name" value="PSBD"/>
</dbReference>
<feature type="compositionally biased region" description="Low complexity" evidence="10">
    <location>
        <begin position="224"/>
        <end position="242"/>
    </location>
</feature>
<dbReference type="AlphaFoldDB" id="A0A1B8GHS4"/>
<dbReference type="Gene3D" id="4.10.320.10">
    <property type="entry name" value="E3-binding domain"/>
    <property type="match status" value="1"/>
</dbReference>
<reference evidence="14" key="2">
    <citation type="journal article" date="2018" name="Nat. Commun.">
        <title>Extreme sensitivity to ultraviolet light in the fungal pathogen causing white-nose syndrome of bats.</title>
        <authorList>
            <person name="Palmer J.M."/>
            <person name="Drees K.P."/>
            <person name="Foster J.T."/>
            <person name="Lindner D.L."/>
        </authorList>
    </citation>
    <scope>NUCLEOTIDE SEQUENCE [LARGE SCALE GENOMIC DNA]</scope>
    <source>
        <strain evidence="14">UAMH 10579</strain>
    </source>
</reference>
<dbReference type="InterPro" id="IPR000089">
    <property type="entry name" value="Biotin_lipoyl"/>
</dbReference>
<dbReference type="PANTHER" id="PTHR43178">
    <property type="entry name" value="DIHYDROLIPOAMIDE ACETYLTRANSFERASE COMPONENT OF PYRUVATE DEHYDROGENASE COMPLEX"/>
    <property type="match status" value="1"/>
</dbReference>
<comment type="similarity">
    <text evidence="3 9">Belongs to the 2-oxoacid dehydrogenase family.</text>
</comment>
<feature type="domain" description="Lipoyl-binding" evidence="11">
    <location>
        <begin position="43"/>
        <end position="118"/>
    </location>
</feature>
<dbReference type="OrthoDB" id="15567at2759"/>
<dbReference type="PROSITE" id="PS50968">
    <property type="entry name" value="BIOTINYL_LIPOYL"/>
    <property type="match status" value="1"/>
</dbReference>
<evidence type="ECO:0000256" key="9">
    <source>
        <dbReference type="RuleBase" id="RU003423"/>
    </source>
</evidence>